<keyword evidence="2" id="KW-0539">Nucleus</keyword>
<evidence type="ECO:0000256" key="1">
    <source>
        <dbReference type="ARBA" id="ARBA00004123"/>
    </source>
</evidence>
<proteinExistence type="predicted"/>
<comment type="caution">
    <text evidence="5">The sequence shown here is derived from an EMBL/GenBank/DDBJ whole genome shotgun (WGS) entry which is preliminary data.</text>
</comment>
<dbReference type="InterPro" id="IPR025260">
    <property type="entry name" value="CHD1-like_C"/>
</dbReference>
<reference evidence="5" key="1">
    <citation type="submission" date="2022-07" db="EMBL/GenBank/DDBJ databases">
        <title>Phylogenomic reconstructions and comparative analyses of Kickxellomycotina fungi.</title>
        <authorList>
            <person name="Reynolds N.K."/>
            <person name="Stajich J.E."/>
            <person name="Barry K."/>
            <person name="Grigoriev I.V."/>
            <person name="Crous P."/>
            <person name="Smith M.E."/>
        </authorList>
    </citation>
    <scope>NUCLEOTIDE SEQUENCE</scope>
    <source>
        <strain evidence="5">NRRL 1566</strain>
    </source>
</reference>
<dbReference type="GO" id="GO:0005634">
    <property type="term" value="C:nucleus"/>
    <property type="evidence" value="ECO:0007669"/>
    <property type="project" value="UniProtKB-SubCell"/>
</dbReference>
<sequence>CLLPIGRHIRSVIERKRVRGAVDPDEDLDKLYRHLWVFVTYFWRSPVEFTKLVRLFERLEESNLSSPPPPPHDGVGSPNRRRHSRMRSRSSSRSRSRSRDGSGHRRQRSASRGGSDHIPDGHGNLSPGGSRRRSNGSGADHHSYHNRQSWSESPSRSNRSHSNSGVRPSRRESRRQQ</sequence>
<feature type="compositionally biased region" description="Low complexity" evidence="3">
    <location>
        <begin position="146"/>
        <end position="164"/>
    </location>
</feature>
<protein>
    <recommendedName>
        <fullName evidence="4">Chromodomain-helicase-DNA-binding protein 1-like C-terminal domain-containing protein</fullName>
    </recommendedName>
</protein>
<evidence type="ECO:0000313" key="5">
    <source>
        <dbReference type="EMBL" id="KAJ2842671.1"/>
    </source>
</evidence>
<accession>A0A9W8LWP8</accession>
<evidence type="ECO:0000256" key="3">
    <source>
        <dbReference type="SAM" id="MobiDB-lite"/>
    </source>
</evidence>
<evidence type="ECO:0000313" key="6">
    <source>
        <dbReference type="Proteomes" id="UP001139887"/>
    </source>
</evidence>
<comment type="subcellular location">
    <subcellularLocation>
        <location evidence="1">Nucleus</location>
    </subcellularLocation>
</comment>
<gene>
    <name evidence="5" type="ORF">IWW36_005824</name>
</gene>
<evidence type="ECO:0000256" key="2">
    <source>
        <dbReference type="ARBA" id="ARBA00023242"/>
    </source>
</evidence>
<dbReference type="Pfam" id="PF13907">
    <property type="entry name" value="CHD1-like_C"/>
    <property type="match status" value="1"/>
</dbReference>
<dbReference type="AlphaFoldDB" id="A0A9W8LWP8"/>
<feature type="non-terminal residue" evidence="5">
    <location>
        <position position="1"/>
    </location>
</feature>
<feature type="compositionally biased region" description="Basic residues" evidence="3">
    <location>
        <begin position="79"/>
        <end position="96"/>
    </location>
</feature>
<dbReference type="Proteomes" id="UP001139887">
    <property type="component" value="Unassembled WGS sequence"/>
</dbReference>
<evidence type="ECO:0000259" key="4">
    <source>
        <dbReference type="Pfam" id="PF13907"/>
    </source>
</evidence>
<feature type="domain" description="Chromodomain-helicase-DNA-binding protein 1-like C-terminal" evidence="4">
    <location>
        <begin position="1"/>
        <end position="57"/>
    </location>
</feature>
<name>A0A9W8LWP8_9FUNG</name>
<organism evidence="5 6">
    <name type="scientific">Coemansia brasiliensis</name>
    <dbReference type="NCBI Taxonomy" id="2650707"/>
    <lineage>
        <taxon>Eukaryota</taxon>
        <taxon>Fungi</taxon>
        <taxon>Fungi incertae sedis</taxon>
        <taxon>Zoopagomycota</taxon>
        <taxon>Kickxellomycotina</taxon>
        <taxon>Kickxellomycetes</taxon>
        <taxon>Kickxellales</taxon>
        <taxon>Kickxellaceae</taxon>
        <taxon>Coemansia</taxon>
    </lineage>
</organism>
<dbReference type="EMBL" id="JANBUW010001674">
    <property type="protein sequence ID" value="KAJ2842671.1"/>
    <property type="molecule type" value="Genomic_DNA"/>
</dbReference>
<feature type="region of interest" description="Disordered" evidence="3">
    <location>
        <begin position="61"/>
        <end position="177"/>
    </location>
</feature>
<keyword evidence="6" id="KW-1185">Reference proteome</keyword>